<dbReference type="EMBL" id="JAPZBO010000002">
    <property type="protein sequence ID" value="KAJ5325061.1"/>
    <property type="molecule type" value="Genomic_DNA"/>
</dbReference>
<organism evidence="1 2">
    <name type="scientific">Penicillium atrosanguineum</name>
    <dbReference type="NCBI Taxonomy" id="1132637"/>
    <lineage>
        <taxon>Eukaryota</taxon>
        <taxon>Fungi</taxon>
        <taxon>Dikarya</taxon>
        <taxon>Ascomycota</taxon>
        <taxon>Pezizomycotina</taxon>
        <taxon>Eurotiomycetes</taxon>
        <taxon>Eurotiomycetidae</taxon>
        <taxon>Eurotiales</taxon>
        <taxon>Aspergillaceae</taxon>
        <taxon>Penicillium</taxon>
    </lineage>
</organism>
<dbReference type="OrthoDB" id="410198at2759"/>
<keyword evidence="2" id="KW-1185">Reference proteome</keyword>
<gene>
    <name evidence="1" type="ORF">N7476_003661</name>
</gene>
<dbReference type="AlphaFoldDB" id="A0A9W9LCG3"/>
<evidence type="ECO:0000313" key="1">
    <source>
        <dbReference type="EMBL" id="KAJ5325061.1"/>
    </source>
</evidence>
<dbReference type="InterPro" id="IPR016181">
    <property type="entry name" value="Acyl_CoA_acyltransferase"/>
</dbReference>
<dbReference type="PANTHER" id="PTHR42791">
    <property type="entry name" value="GNAT FAMILY ACETYLTRANSFERASE"/>
    <property type="match status" value="1"/>
</dbReference>
<reference evidence="1" key="1">
    <citation type="submission" date="2022-12" db="EMBL/GenBank/DDBJ databases">
        <authorList>
            <person name="Petersen C."/>
        </authorList>
    </citation>
    <scope>NUCLEOTIDE SEQUENCE</scope>
    <source>
        <strain evidence="1">IBT 21472</strain>
    </source>
</reference>
<dbReference type="Pfam" id="PF13508">
    <property type="entry name" value="Acetyltransf_7"/>
    <property type="match status" value="1"/>
</dbReference>
<dbReference type="InterPro" id="IPR000182">
    <property type="entry name" value="GNAT_dom"/>
</dbReference>
<accession>A0A9W9LCG3</accession>
<sequence length="219" mass="24212">MAYQIEYATEADGSALARINVESFQGRGLLNSVFPEATEAELQNYKAIYAMKHLADPQMHVLKITDPTSGEVVSYARWLIPATVDSVSQPALSGQAQVFAQDPTRFCPQPMNEALYTEFRGLLQKSRKKHATDDDMMLDLLATLPGYQGRGIGSTMLKWGTSKADAAGRRLYLEATGEGQPLYLKAGFHPVDEFILDRTQFGGKGQESFTIMIRDPVTQ</sequence>
<name>A0A9W9LCG3_9EURO</name>
<dbReference type="PROSITE" id="PS51186">
    <property type="entry name" value="GNAT"/>
    <property type="match status" value="1"/>
</dbReference>
<reference evidence="1" key="2">
    <citation type="journal article" date="2023" name="IMA Fungus">
        <title>Comparative genomic study of the Penicillium genus elucidates a diverse pangenome and 15 lateral gene transfer events.</title>
        <authorList>
            <person name="Petersen C."/>
            <person name="Sorensen T."/>
            <person name="Nielsen M.R."/>
            <person name="Sondergaard T.E."/>
            <person name="Sorensen J.L."/>
            <person name="Fitzpatrick D.A."/>
            <person name="Frisvad J.C."/>
            <person name="Nielsen K.L."/>
        </authorList>
    </citation>
    <scope>NUCLEOTIDE SEQUENCE</scope>
    <source>
        <strain evidence="1">IBT 21472</strain>
    </source>
</reference>
<dbReference type="Gene3D" id="3.40.630.30">
    <property type="match status" value="1"/>
</dbReference>
<dbReference type="InterPro" id="IPR052523">
    <property type="entry name" value="Trichothecene_AcTrans"/>
</dbReference>
<evidence type="ECO:0000313" key="2">
    <source>
        <dbReference type="Proteomes" id="UP001147746"/>
    </source>
</evidence>
<dbReference type="SUPFAM" id="SSF55729">
    <property type="entry name" value="Acyl-CoA N-acyltransferases (Nat)"/>
    <property type="match status" value="1"/>
</dbReference>
<dbReference type="PANTHER" id="PTHR42791:SF2">
    <property type="entry name" value="N-ACETYLTRANSFERASE DOMAIN-CONTAINING PROTEIN"/>
    <property type="match status" value="1"/>
</dbReference>
<protein>
    <submittedName>
        <fullName evidence="1">Acyl-CoA N-acyltransferase</fullName>
    </submittedName>
</protein>
<proteinExistence type="predicted"/>
<dbReference type="GO" id="GO:0016747">
    <property type="term" value="F:acyltransferase activity, transferring groups other than amino-acyl groups"/>
    <property type="evidence" value="ECO:0007669"/>
    <property type="project" value="InterPro"/>
</dbReference>
<comment type="caution">
    <text evidence="1">The sequence shown here is derived from an EMBL/GenBank/DDBJ whole genome shotgun (WGS) entry which is preliminary data.</text>
</comment>
<dbReference type="CDD" id="cd04301">
    <property type="entry name" value="NAT_SF"/>
    <property type="match status" value="1"/>
</dbReference>
<dbReference type="Proteomes" id="UP001147746">
    <property type="component" value="Unassembled WGS sequence"/>
</dbReference>